<evidence type="ECO:0000313" key="1">
    <source>
        <dbReference type="EMBL" id="KAJ4706146.1"/>
    </source>
</evidence>
<reference evidence="1 2" key="1">
    <citation type="journal article" date="2023" name="Science">
        <title>Complex scaffold remodeling in plant triterpene biosynthesis.</title>
        <authorList>
            <person name="De La Pena R."/>
            <person name="Hodgson H."/>
            <person name="Liu J.C."/>
            <person name="Stephenson M.J."/>
            <person name="Martin A.C."/>
            <person name="Owen C."/>
            <person name="Harkess A."/>
            <person name="Leebens-Mack J."/>
            <person name="Jimenez L.E."/>
            <person name="Osbourn A."/>
            <person name="Sattely E.S."/>
        </authorList>
    </citation>
    <scope>NUCLEOTIDE SEQUENCE [LARGE SCALE GENOMIC DNA]</scope>
    <source>
        <strain evidence="2">cv. JPN11</strain>
        <tissue evidence="1">Leaf</tissue>
    </source>
</reference>
<sequence>MKYLWANDAEEFWPERRLNENGISSRKAFSNLQPSRQVLESVWEGICLQADEDILHDSVRKIQTQAVDEKKKVNYRRMLTLNIEGGLPKNI</sequence>
<protein>
    <submittedName>
        <fullName evidence="1">Cytochrome P450</fullName>
    </submittedName>
</protein>
<gene>
    <name evidence="1" type="ORF">OWV82_019835</name>
</gene>
<evidence type="ECO:0000313" key="2">
    <source>
        <dbReference type="Proteomes" id="UP001164539"/>
    </source>
</evidence>
<accession>A0ACC1X3Y7</accession>
<proteinExistence type="predicted"/>
<dbReference type="Proteomes" id="UP001164539">
    <property type="component" value="Chromosome 11"/>
</dbReference>
<organism evidence="1 2">
    <name type="scientific">Melia azedarach</name>
    <name type="common">Chinaberry tree</name>
    <dbReference type="NCBI Taxonomy" id="155640"/>
    <lineage>
        <taxon>Eukaryota</taxon>
        <taxon>Viridiplantae</taxon>
        <taxon>Streptophyta</taxon>
        <taxon>Embryophyta</taxon>
        <taxon>Tracheophyta</taxon>
        <taxon>Spermatophyta</taxon>
        <taxon>Magnoliopsida</taxon>
        <taxon>eudicotyledons</taxon>
        <taxon>Gunneridae</taxon>
        <taxon>Pentapetalae</taxon>
        <taxon>rosids</taxon>
        <taxon>malvids</taxon>
        <taxon>Sapindales</taxon>
        <taxon>Meliaceae</taxon>
        <taxon>Melia</taxon>
    </lineage>
</organism>
<name>A0ACC1X3Y7_MELAZ</name>
<comment type="caution">
    <text evidence="1">The sequence shown here is derived from an EMBL/GenBank/DDBJ whole genome shotgun (WGS) entry which is preliminary data.</text>
</comment>
<keyword evidence="2" id="KW-1185">Reference proteome</keyword>
<dbReference type="EMBL" id="CM051404">
    <property type="protein sequence ID" value="KAJ4706146.1"/>
    <property type="molecule type" value="Genomic_DNA"/>
</dbReference>